<keyword evidence="2 5" id="KW-0812">Transmembrane</keyword>
<feature type="domain" description="Amino acid permease/ SLC12A" evidence="6">
    <location>
        <begin position="12"/>
        <end position="378"/>
    </location>
</feature>
<comment type="subcellular location">
    <subcellularLocation>
        <location evidence="1">Membrane</location>
        <topology evidence="1">Multi-pass membrane protein</topology>
    </subcellularLocation>
</comment>
<evidence type="ECO:0000256" key="4">
    <source>
        <dbReference type="ARBA" id="ARBA00023136"/>
    </source>
</evidence>
<dbReference type="PIRSF" id="PIRSF006060">
    <property type="entry name" value="AA_transporter"/>
    <property type="match status" value="1"/>
</dbReference>
<dbReference type="PANTHER" id="PTHR42770">
    <property type="entry name" value="AMINO ACID TRANSPORTER-RELATED"/>
    <property type="match status" value="1"/>
</dbReference>
<evidence type="ECO:0000256" key="5">
    <source>
        <dbReference type="SAM" id="Phobius"/>
    </source>
</evidence>
<feature type="transmembrane region" description="Helical" evidence="5">
    <location>
        <begin position="82"/>
        <end position="109"/>
    </location>
</feature>
<sequence length="414" mass="41121">MQLRRALGLRDAVVIGLGSMLGAGVFAVFAPAAAAAGTGLLVGLALAAVVAYANATSTAQLAAQLPTSGGAYAYGRTVLGPWWGYAAGWSFLVGKTASCAAMALTAATYLVPEPWQRPAAAAAVVVLVLVADRGVTRTALVASALLLVVLVVLGLVVSAGASAGAPGRLTGGPPTSVRGVLESAGLLFFAFAGYARVATLGEEVREPARVIPRAIQLALGGAVLVYLAVGLAVLTTIGPAGAAASASPLADVVDAAGWSWAVPVVGVGAGAASLGALLALVAGIGRTSLAMARAGDLPRGLARVDPAAHVPARAQRVLGLVVVTLVLTTDLTGAIGFSSFGVLTYYLVANLAAWRQEPEQRRRPRWLPALGVAGCAVLALTLPPSAVVAGAAVLLVGLLGRLVVVRRRAAGGPA</sequence>
<proteinExistence type="predicted"/>
<dbReference type="InterPro" id="IPR050367">
    <property type="entry name" value="APC_superfamily"/>
</dbReference>
<organism evidence="7 8">
    <name type="scientific">Cellulomonas fulva</name>
    <dbReference type="NCBI Taxonomy" id="2835530"/>
    <lineage>
        <taxon>Bacteria</taxon>
        <taxon>Bacillati</taxon>
        <taxon>Actinomycetota</taxon>
        <taxon>Actinomycetes</taxon>
        <taxon>Micrococcales</taxon>
        <taxon>Cellulomonadaceae</taxon>
        <taxon>Cellulomonas</taxon>
    </lineage>
</organism>
<accession>A0ABS5TVE1</accession>
<feature type="transmembrane region" description="Helical" evidence="5">
    <location>
        <begin position="260"/>
        <end position="284"/>
    </location>
</feature>
<keyword evidence="8" id="KW-1185">Reference proteome</keyword>
<dbReference type="Gene3D" id="1.20.1740.10">
    <property type="entry name" value="Amino acid/polyamine transporter I"/>
    <property type="match status" value="1"/>
</dbReference>
<evidence type="ECO:0000259" key="6">
    <source>
        <dbReference type="Pfam" id="PF00324"/>
    </source>
</evidence>
<evidence type="ECO:0000256" key="3">
    <source>
        <dbReference type="ARBA" id="ARBA00022989"/>
    </source>
</evidence>
<feature type="transmembrane region" description="Helical" evidence="5">
    <location>
        <begin position="179"/>
        <end position="197"/>
    </location>
</feature>
<feature type="transmembrane region" description="Helical" evidence="5">
    <location>
        <begin position="115"/>
        <end position="131"/>
    </location>
</feature>
<gene>
    <name evidence="7" type="ORF">KIN34_02240</name>
</gene>
<dbReference type="EMBL" id="JAHBOH010000001">
    <property type="protein sequence ID" value="MBT0993113.1"/>
    <property type="molecule type" value="Genomic_DNA"/>
</dbReference>
<feature type="transmembrane region" description="Helical" evidence="5">
    <location>
        <begin position="317"/>
        <end position="346"/>
    </location>
</feature>
<evidence type="ECO:0000256" key="1">
    <source>
        <dbReference type="ARBA" id="ARBA00004141"/>
    </source>
</evidence>
<dbReference type="RefSeq" id="WP_214346117.1">
    <property type="nucleotide sequence ID" value="NZ_JAHBOH010000001.1"/>
</dbReference>
<evidence type="ECO:0000313" key="7">
    <source>
        <dbReference type="EMBL" id="MBT0993113.1"/>
    </source>
</evidence>
<name>A0ABS5TVE1_9CELL</name>
<dbReference type="InterPro" id="IPR004841">
    <property type="entry name" value="AA-permease/SLC12A_dom"/>
</dbReference>
<feature type="transmembrane region" description="Helical" evidence="5">
    <location>
        <begin position="138"/>
        <end position="159"/>
    </location>
</feature>
<reference evidence="7 8" key="1">
    <citation type="submission" date="2021-05" db="EMBL/GenBank/DDBJ databases">
        <title>Description of Cellulomonas sp. DKR-3 sp. nov.</title>
        <authorList>
            <person name="Dahal R.H."/>
            <person name="Chaudhary D.K."/>
        </authorList>
    </citation>
    <scope>NUCLEOTIDE SEQUENCE [LARGE SCALE GENOMIC DNA]</scope>
    <source>
        <strain evidence="7 8">DKR-3</strain>
    </source>
</reference>
<protein>
    <submittedName>
        <fullName evidence="7">Amino acid permease</fullName>
    </submittedName>
</protein>
<feature type="transmembrane region" description="Helical" evidence="5">
    <location>
        <begin position="12"/>
        <end position="34"/>
    </location>
</feature>
<feature type="transmembrane region" description="Helical" evidence="5">
    <location>
        <begin position="40"/>
        <end position="62"/>
    </location>
</feature>
<dbReference type="PANTHER" id="PTHR42770:SF7">
    <property type="entry name" value="MEMBRANE PROTEIN"/>
    <property type="match status" value="1"/>
</dbReference>
<keyword evidence="3 5" id="KW-1133">Transmembrane helix</keyword>
<feature type="transmembrane region" description="Helical" evidence="5">
    <location>
        <begin position="217"/>
        <end position="240"/>
    </location>
</feature>
<evidence type="ECO:0000256" key="2">
    <source>
        <dbReference type="ARBA" id="ARBA00022692"/>
    </source>
</evidence>
<feature type="transmembrane region" description="Helical" evidence="5">
    <location>
        <begin position="366"/>
        <end position="399"/>
    </location>
</feature>
<keyword evidence="4 5" id="KW-0472">Membrane</keyword>
<dbReference type="Proteomes" id="UP000722125">
    <property type="component" value="Unassembled WGS sequence"/>
</dbReference>
<evidence type="ECO:0000313" key="8">
    <source>
        <dbReference type="Proteomes" id="UP000722125"/>
    </source>
</evidence>
<dbReference type="Pfam" id="PF00324">
    <property type="entry name" value="AA_permease"/>
    <property type="match status" value="1"/>
</dbReference>
<comment type="caution">
    <text evidence="7">The sequence shown here is derived from an EMBL/GenBank/DDBJ whole genome shotgun (WGS) entry which is preliminary data.</text>
</comment>